<reference evidence="1" key="2">
    <citation type="journal article" date="2015" name="Fish Shellfish Immunol.">
        <title>Early steps in the European eel (Anguilla anguilla)-Vibrio vulnificus interaction in the gills: Role of the RtxA13 toxin.</title>
        <authorList>
            <person name="Callol A."/>
            <person name="Pajuelo D."/>
            <person name="Ebbesson L."/>
            <person name="Teles M."/>
            <person name="MacKenzie S."/>
            <person name="Amaro C."/>
        </authorList>
    </citation>
    <scope>NUCLEOTIDE SEQUENCE</scope>
</reference>
<proteinExistence type="predicted"/>
<name>A0A0E9SSM0_ANGAN</name>
<accession>A0A0E9SSM0</accession>
<sequence length="63" mass="7252">MPLSRFGLLWIGPPNRRLSWHVHHPPILSNRPPFPLELGDQQADVETLKGMLFLNTRPACLIR</sequence>
<dbReference type="AlphaFoldDB" id="A0A0E9SSM0"/>
<protein>
    <submittedName>
        <fullName evidence="1">Uncharacterized protein</fullName>
    </submittedName>
</protein>
<reference evidence="1" key="1">
    <citation type="submission" date="2014-11" db="EMBL/GenBank/DDBJ databases">
        <authorList>
            <person name="Amaro Gonzalez C."/>
        </authorList>
    </citation>
    <scope>NUCLEOTIDE SEQUENCE</scope>
</reference>
<dbReference type="EMBL" id="GBXM01064907">
    <property type="protein sequence ID" value="JAH43670.1"/>
    <property type="molecule type" value="Transcribed_RNA"/>
</dbReference>
<organism evidence="1">
    <name type="scientific">Anguilla anguilla</name>
    <name type="common">European freshwater eel</name>
    <name type="synonym">Muraena anguilla</name>
    <dbReference type="NCBI Taxonomy" id="7936"/>
    <lineage>
        <taxon>Eukaryota</taxon>
        <taxon>Metazoa</taxon>
        <taxon>Chordata</taxon>
        <taxon>Craniata</taxon>
        <taxon>Vertebrata</taxon>
        <taxon>Euteleostomi</taxon>
        <taxon>Actinopterygii</taxon>
        <taxon>Neopterygii</taxon>
        <taxon>Teleostei</taxon>
        <taxon>Anguilliformes</taxon>
        <taxon>Anguillidae</taxon>
        <taxon>Anguilla</taxon>
    </lineage>
</organism>
<evidence type="ECO:0000313" key="1">
    <source>
        <dbReference type="EMBL" id="JAH43670.1"/>
    </source>
</evidence>